<dbReference type="Proteomes" id="UP001146793">
    <property type="component" value="Unassembled WGS sequence"/>
</dbReference>
<evidence type="ECO:0000256" key="2">
    <source>
        <dbReference type="ARBA" id="ARBA00023043"/>
    </source>
</evidence>
<dbReference type="PROSITE" id="PS50088">
    <property type="entry name" value="ANK_REPEAT"/>
    <property type="match status" value="1"/>
</dbReference>
<keyword evidence="2 3" id="KW-0040">ANK repeat</keyword>
<sequence length="724" mass="85426">MDFRRYQSKDRHKRLQQAFIYGFPDNVNKRNVNDKCMMYRTQPIHFLLECAEPKLKDLEYLCSLGSDLHNRGGLVRSSPLKMLVLRHTHLRKDLIYCLFDHCFAKNSLSFGLVLFHLEEIFFQIKNQQRFKLLFDFLKIVLVYLFERKGKINQKEITNEKNLNLKKVKQEKEKEKEKEQEKEKEKEKEKEEEKEEEEKKKEEKKLTTINFILDCLKNKEDLTKCKELINNNKIDLQYQEKNTRCNLIHALILSDRADNLALKLEIIQQIIQHNQNNTKAILNQKINWINFTELHLISMLHNNVRKQGFPLQLTKLFLANGSDLNLVDDCQCSGNNSDLNSDIEKKSIFSKSQRRISESTSCGNPLYLHLQQKTINEEIVKYHLENESNVLLYEPKPNNRSEQSSFSESMFRKKSAFELLCSHECNSLEIFKMFFKAGVNLKDYQGSVDQRRIINLVCSRGNPTLEIIRFLIESGERIVSGKLETQTIYYIVFNHKCQEKYEIIKYFNEIGAGFKIDCSSKQNIVHFMCSRSNFPKFEQALFLILNIVKKYNWNLNSSDRVGYTPLHLMMEFYNSISVPFLKKIVNEHGGDLEAIEKDGCSPLHYYFKQKNFDPQIVDFCVGKIKNKKLLQTVLKDNLNIINFICRYQTPLIDKIKYIAKNYTVDFDLASEIRKETPLHLICRSSVLCKEIIVFLIENGCDINRINIENKTPLNFLFRKWVDLFE</sequence>
<protein>
    <submittedName>
        <fullName evidence="5">Ankyrin repeat ph and sec7 domain containing protein secg-related</fullName>
    </submittedName>
</protein>
<name>A0AAV7YMX7_9EUKA</name>
<evidence type="ECO:0000256" key="4">
    <source>
        <dbReference type="SAM" id="MobiDB-lite"/>
    </source>
</evidence>
<accession>A0AAV7YMX7</accession>
<evidence type="ECO:0000313" key="5">
    <source>
        <dbReference type="EMBL" id="KAJ3429310.1"/>
    </source>
</evidence>
<evidence type="ECO:0000256" key="1">
    <source>
        <dbReference type="ARBA" id="ARBA00022737"/>
    </source>
</evidence>
<dbReference type="Pfam" id="PF00023">
    <property type="entry name" value="Ank"/>
    <property type="match status" value="1"/>
</dbReference>
<comment type="caution">
    <text evidence="5">The sequence shown here is derived from an EMBL/GenBank/DDBJ whole genome shotgun (WGS) entry which is preliminary data.</text>
</comment>
<proteinExistence type="predicted"/>
<evidence type="ECO:0000313" key="6">
    <source>
        <dbReference type="Proteomes" id="UP001146793"/>
    </source>
</evidence>
<dbReference type="PANTHER" id="PTHR24126">
    <property type="entry name" value="ANKYRIN REPEAT, PH AND SEC7 DOMAIN CONTAINING PROTEIN SECG-RELATED"/>
    <property type="match status" value="1"/>
</dbReference>
<dbReference type="EMBL" id="JANTQA010000057">
    <property type="protein sequence ID" value="KAJ3429310.1"/>
    <property type="molecule type" value="Genomic_DNA"/>
</dbReference>
<reference evidence="5" key="1">
    <citation type="submission" date="2022-08" db="EMBL/GenBank/DDBJ databases">
        <title>Novel sulphate-reducing endosymbionts in the free-living metamonad Anaeramoeba.</title>
        <authorList>
            <person name="Jerlstrom-Hultqvist J."/>
            <person name="Cepicka I."/>
            <person name="Gallot-Lavallee L."/>
            <person name="Salas-Leiva D."/>
            <person name="Curtis B.A."/>
            <person name="Zahonova K."/>
            <person name="Pipaliya S."/>
            <person name="Dacks J."/>
            <person name="Roger A.J."/>
        </authorList>
    </citation>
    <scope>NUCLEOTIDE SEQUENCE</scope>
    <source>
        <strain evidence="5">Busselton2</strain>
    </source>
</reference>
<keyword evidence="1" id="KW-0677">Repeat</keyword>
<feature type="repeat" description="ANK" evidence="3">
    <location>
        <begin position="672"/>
        <end position="706"/>
    </location>
</feature>
<feature type="region of interest" description="Disordered" evidence="4">
    <location>
        <begin position="168"/>
        <end position="199"/>
    </location>
</feature>
<gene>
    <name evidence="5" type="ORF">M0812_24655</name>
</gene>
<dbReference type="AlphaFoldDB" id="A0AAV7YMX7"/>
<evidence type="ECO:0000256" key="3">
    <source>
        <dbReference type="PROSITE-ProRule" id="PRU00023"/>
    </source>
</evidence>
<organism evidence="5 6">
    <name type="scientific">Anaeramoeba flamelloides</name>
    <dbReference type="NCBI Taxonomy" id="1746091"/>
    <lineage>
        <taxon>Eukaryota</taxon>
        <taxon>Metamonada</taxon>
        <taxon>Anaeramoebidae</taxon>
        <taxon>Anaeramoeba</taxon>
    </lineage>
</organism>
<dbReference type="SMART" id="SM00248">
    <property type="entry name" value="ANK"/>
    <property type="match status" value="5"/>
</dbReference>
<dbReference type="PANTHER" id="PTHR24126:SF14">
    <property type="entry name" value="ANK_REP_REGION DOMAIN-CONTAINING PROTEIN"/>
    <property type="match status" value="1"/>
</dbReference>
<dbReference type="SUPFAM" id="SSF48403">
    <property type="entry name" value="Ankyrin repeat"/>
    <property type="match status" value="1"/>
</dbReference>
<dbReference type="InterPro" id="IPR036770">
    <property type="entry name" value="Ankyrin_rpt-contain_sf"/>
</dbReference>
<dbReference type="InterPro" id="IPR002110">
    <property type="entry name" value="Ankyrin_rpt"/>
</dbReference>
<dbReference type="Gene3D" id="1.25.40.20">
    <property type="entry name" value="Ankyrin repeat-containing domain"/>
    <property type="match status" value="2"/>
</dbReference>